<keyword evidence="1" id="KW-1133">Transmembrane helix</keyword>
<keyword evidence="3" id="KW-1185">Reference proteome</keyword>
<sequence length="463" mass="52352">MAAPYHVLLILAAIIFYRFYFYIPPSYNSLLPFMSSPLKPINPLSIFLPPSEAAARKPRNLKPTLYVPDYVNLDSVQRCLEDRRSSFVTVNSTEFSSETESKSRPHELFYVLERVYFALFSHGHPPVKFSYKSRNAIMALSWRTTMFTEISSTKFVYVDGLWQLEQLPVLRFVFGQDADTLRSSYLIDDNTIHEYYDSATAMDMAELATVARGKAGLCVSHFFVVNRGKEYWAVDTKDPGISYAFGPSIKTRTITQLTEGSKTVQALIDEDQSRTSVDGHGSQSLKFTLRDVNGEEVNEGDRFVLRIPGDRGDDNSDVEDNEYPEDLDERHAIFDGKDWVTTFNASYHHADKVEIVMGTMDYASYFGMAIIDGITYLTVEGLFIQIESWDGCPCIAALPKIPHKHNRICLTSTDDGFVTLSRWGTRAPITHEWVKAACGVFSIEDNGYNSGAEYSTRLCLIKV</sequence>
<dbReference type="EMBL" id="JANBTX010000017">
    <property type="protein sequence ID" value="KAJ2689991.1"/>
    <property type="molecule type" value="Genomic_DNA"/>
</dbReference>
<keyword evidence="1" id="KW-0472">Membrane</keyword>
<comment type="caution">
    <text evidence="2">The sequence shown here is derived from an EMBL/GenBank/DDBJ whole genome shotgun (WGS) entry which is preliminary data.</text>
</comment>
<reference evidence="2" key="1">
    <citation type="submission" date="2022-07" db="EMBL/GenBank/DDBJ databases">
        <title>Phylogenomic reconstructions and comparative analyses of Kickxellomycotina fungi.</title>
        <authorList>
            <person name="Reynolds N.K."/>
            <person name="Stajich J.E."/>
            <person name="Barry K."/>
            <person name="Grigoriev I.V."/>
            <person name="Crous P."/>
            <person name="Smith M.E."/>
        </authorList>
    </citation>
    <scope>NUCLEOTIDE SEQUENCE</scope>
    <source>
        <strain evidence="2">CBS 109367</strain>
    </source>
</reference>
<feature type="transmembrane region" description="Helical" evidence="1">
    <location>
        <begin position="7"/>
        <end position="23"/>
    </location>
</feature>
<keyword evidence="1" id="KW-0812">Transmembrane</keyword>
<name>A0A9W8L5U5_9FUNG</name>
<proteinExistence type="predicted"/>
<gene>
    <name evidence="2" type="ORF">IWW39_001102</name>
</gene>
<dbReference type="AlphaFoldDB" id="A0A9W8L5U5"/>
<evidence type="ECO:0000256" key="1">
    <source>
        <dbReference type="SAM" id="Phobius"/>
    </source>
</evidence>
<dbReference type="OrthoDB" id="5579563at2759"/>
<accession>A0A9W8L5U5</accession>
<organism evidence="2 3">
    <name type="scientific">Coemansia spiralis</name>
    <dbReference type="NCBI Taxonomy" id="417178"/>
    <lineage>
        <taxon>Eukaryota</taxon>
        <taxon>Fungi</taxon>
        <taxon>Fungi incertae sedis</taxon>
        <taxon>Zoopagomycota</taxon>
        <taxon>Kickxellomycotina</taxon>
        <taxon>Kickxellomycetes</taxon>
        <taxon>Kickxellales</taxon>
        <taxon>Kickxellaceae</taxon>
        <taxon>Coemansia</taxon>
    </lineage>
</organism>
<evidence type="ECO:0000313" key="3">
    <source>
        <dbReference type="Proteomes" id="UP001151516"/>
    </source>
</evidence>
<protein>
    <submittedName>
        <fullName evidence="2">Uncharacterized protein</fullName>
    </submittedName>
</protein>
<dbReference type="Proteomes" id="UP001151516">
    <property type="component" value="Unassembled WGS sequence"/>
</dbReference>
<evidence type="ECO:0000313" key="2">
    <source>
        <dbReference type="EMBL" id="KAJ2689991.1"/>
    </source>
</evidence>